<dbReference type="PROSITE" id="PS50065">
    <property type="entry name" value="HMG_COA_REDUCTASE_4"/>
    <property type="match status" value="1"/>
</dbReference>
<feature type="transmembrane region" description="Helical" evidence="8">
    <location>
        <begin position="292"/>
        <end position="309"/>
    </location>
</feature>
<dbReference type="SUPFAM" id="SSF56542">
    <property type="entry name" value="Substrate-binding domain of HMG-CoA reductase"/>
    <property type="match status" value="1"/>
</dbReference>
<evidence type="ECO:0000313" key="10">
    <source>
        <dbReference type="WBParaSite" id="TREG1_3600.1"/>
    </source>
</evidence>
<dbReference type="InterPro" id="IPR002202">
    <property type="entry name" value="HMG_CoA_Rdtase"/>
</dbReference>
<dbReference type="PROSITE" id="PS01192">
    <property type="entry name" value="HMG_COA_REDUCTASE_3"/>
    <property type="match status" value="1"/>
</dbReference>
<dbReference type="GO" id="GO:0004420">
    <property type="term" value="F:hydroxymethylglutaryl-CoA reductase (NADPH) activity"/>
    <property type="evidence" value="ECO:0007669"/>
    <property type="project" value="UniProtKB-EC"/>
</dbReference>
<feature type="compositionally biased region" description="Low complexity" evidence="7">
    <location>
        <begin position="840"/>
        <end position="863"/>
    </location>
</feature>
<evidence type="ECO:0000256" key="8">
    <source>
        <dbReference type="SAM" id="Phobius"/>
    </source>
</evidence>
<dbReference type="Pfam" id="PF00368">
    <property type="entry name" value="HMG-CoA_red"/>
    <property type="match status" value="1"/>
</dbReference>
<dbReference type="EC" id="1.1.1.34" evidence="3"/>
<dbReference type="Gene3D" id="3.90.770.10">
    <property type="entry name" value="3-hydroxy-3-methylglutaryl-coenzyme A Reductase, Chain A, domain 2"/>
    <property type="match status" value="1"/>
</dbReference>
<dbReference type="InterPro" id="IPR023074">
    <property type="entry name" value="HMG_CoA_Rdtase_cat_sf"/>
</dbReference>
<dbReference type="InterPro" id="IPR009029">
    <property type="entry name" value="HMG_CoA_Rdtase_sub-bd_dom_sf"/>
</dbReference>
<name>A0AA85JJF3_TRIRE</name>
<keyword evidence="9" id="KW-1185">Reference proteome</keyword>
<dbReference type="GO" id="GO:0005778">
    <property type="term" value="C:peroxisomal membrane"/>
    <property type="evidence" value="ECO:0007669"/>
    <property type="project" value="TreeGrafter"/>
</dbReference>
<dbReference type="PANTHER" id="PTHR10572">
    <property type="entry name" value="3-HYDROXY-3-METHYLGLUTARYL-COENZYME A REDUCTASE"/>
    <property type="match status" value="1"/>
</dbReference>
<evidence type="ECO:0000256" key="7">
    <source>
        <dbReference type="SAM" id="MobiDB-lite"/>
    </source>
</evidence>
<dbReference type="GO" id="GO:0008299">
    <property type="term" value="P:isoprenoid biosynthetic process"/>
    <property type="evidence" value="ECO:0007669"/>
    <property type="project" value="InterPro"/>
</dbReference>
<dbReference type="GO" id="GO:0016126">
    <property type="term" value="P:sterol biosynthetic process"/>
    <property type="evidence" value="ECO:0007669"/>
    <property type="project" value="TreeGrafter"/>
</dbReference>
<dbReference type="InterPro" id="IPR023282">
    <property type="entry name" value="HMG_CoA_Rdtase_N"/>
</dbReference>
<keyword evidence="8" id="KW-0812">Transmembrane</keyword>
<dbReference type="InterPro" id="IPR004554">
    <property type="entry name" value="HMG_CoA_Rdtase_eu_arc"/>
</dbReference>
<dbReference type="CDD" id="cd00643">
    <property type="entry name" value="HMG-CoA_reductase_classI"/>
    <property type="match status" value="1"/>
</dbReference>
<dbReference type="FunFam" id="3.30.70.420:FF:000001">
    <property type="entry name" value="3-hydroxy-3-methylglutaryl coenzyme A reductase"/>
    <property type="match status" value="1"/>
</dbReference>
<dbReference type="Proteomes" id="UP000050795">
    <property type="component" value="Unassembled WGS sequence"/>
</dbReference>
<dbReference type="PROSITE" id="PS00066">
    <property type="entry name" value="HMG_COA_REDUCTASE_1"/>
    <property type="match status" value="1"/>
</dbReference>
<dbReference type="Gene3D" id="3.30.70.420">
    <property type="entry name" value="Hydroxymethylglutaryl-CoA reductase, class I/II, NAD/NADP-binding domain"/>
    <property type="match status" value="1"/>
</dbReference>
<reference evidence="9" key="1">
    <citation type="submission" date="2022-06" db="EMBL/GenBank/DDBJ databases">
        <authorList>
            <person name="Berger JAMES D."/>
            <person name="Berger JAMES D."/>
        </authorList>
    </citation>
    <scope>NUCLEOTIDE SEQUENCE [LARGE SCALE GENOMIC DNA]</scope>
</reference>
<feature type="transmembrane region" description="Helical" evidence="8">
    <location>
        <begin position="41"/>
        <end position="67"/>
    </location>
</feature>
<dbReference type="Gene3D" id="1.10.3270.10">
    <property type="entry name" value="HMGR, N-terminal domain"/>
    <property type="match status" value="1"/>
</dbReference>
<feature type="region of interest" description="Disordered" evidence="7">
    <location>
        <begin position="830"/>
        <end position="880"/>
    </location>
</feature>
<dbReference type="InterPro" id="IPR009023">
    <property type="entry name" value="HMG_CoA_Rdtase_NAD(P)-bd_sf"/>
</dbReference>
<feature type="compositionally biased region" description="Polar residues" evidence="7">
    <location>
        <begin position="830"/>
        <end position="839"/>
    </location>
</feature>
<comment type="pathway">
    <text evidence="1">Metabolic intermediate biosynthesis; (R)-mevalonate biosynthesis; (R)-mevalonate from acetyl-CoA: step 3/3.</text>
</comment>
<evidence type="ECO:0000256" key="2">
    <source>
        <dbReference type="ARBA" id="ARBA00007661"/>
    </source>
</evidence>
<comment type="similarity">
    <text evidence="2">Belongs to the HMG-CoA reductase family.</text>
</comment>
<keyword evidence="5" id="KW-0521">NADP</keyword>
<reference evidence="10" key="2">
    <citation type="submission" date="2023-11" db="UniProtKB">
        <authorList>
            <consortium name="WormBaseParasite"/>
        </authorList>
    </citation>
    <scope>IDENTIFICATION</scope>
</reference>
<evidence type="ECO:0000256" key="6">
    <source>
        <dbReference type="ARBA" id="ARBA00023002"/>
    </source>
</evidence>
<dbReference type="PANTHER" id="PTHR10572:SF24">
    <property type="entry name" value="3-HYDROXY-3-METHYLGLUTARYL-COENZYME A REDUCTASE"/>
    <property type="match status" value="1"/>
</dbReference>
<evidence type="ECO:0000256" key="1">
    <source>
        <dbReference type="ARBA" id="ARBA00005084"/>
    </source>
</evidence>
<dbReference type="PROSITE" id="PS00318">
    <property type="entry name" value="HMG_COA_REDUCTASE_2"/>
    <property type="match status" value="1"/>
</dbReference>
<keyword evidence="8" id="KW-1133">Transmembrane helix</keyword>
<protein>
    <recommendedName>
        <fullName evidence="4">3-hydroxy-3-methylglutaryl-coenzyme A reductase</fullName>
        <ecNumber evidence="3">1.1.1.34</ecNumber>
    </recommendedName>
</protein>
<dbReference type="PRINTS" id="PR00071">
    <property type="entry name" value="HMGCOARDTASE"/>
</dbReference>
<keyword evidence="6" id="KW-0560">Oxidoreductase</keyword>
<evidence type="ECO:0000313" key="9">
    <source>
        <dbReference type="Proteomes" id="UP000050795"/>
    </source>
</evidence>
<organism evidence="9 10">
    <name type="scientific">Trichobilharzia regenti</name>
    <name type="common">Nasal bird schistosome</name>
    <dbReference type="NCBI Taxonomy" id="157069"/>
    <lineage>
        <taxon>Eukaryota</taxon>
        <taxon>Metazoa</taxon>
        <taxon>Spiralia</taxon>
        <taxon>Lophotrochozoa</taxon>
        <taxon>Platyhelminthes</taxon>
        <taxon>Trematoda</taxon>
        <taxon>Digenea</taxon>
        <taxon>Strigeidida</taxon>
        <taxon>Schistosomatoidea</taxon>
        <taxon>Schistosomatidae</taxon>
        <taxon>Trichobilharzia</taxon>
    </lineage>
</organism>
<evidence type="ECO:0000256" key="3">
    <source>
        <dbReference type="ARBA" id="ARBA00012999"/>
    </source>
</evidence>
<keyword evidence="8" id="KW-0472">Membrane</keyword>
<feature type="transmembrane region" description="Helical" evidence="8">
    <location>
        <begin position="224"/>
        <end position="243"/>
    </location>
</feature>
<dbReference type="GO" id="GO:0015936">
    <property type="term" value="P:coenzyme A metabolic process"/>
    <property type="evidence" value="ECO:0007669"/>
    <property type="project" value="InterPro"/>
</dbReference>
<dbReference type="InterPro" id="IPR023076">
    <property type="entry name" value="HMG_CoA_Rdtase_CS"/>
</dbReference>
<evidence type="ECO:0000256" key="5">
    <source>
        <dbReference type="ARBA" id="ARBA00022857"/>
    </source>
</evidence>
<dbReference type="SUPFAM" id="SSF55035">
    <property type="entry name" value="NAD-binding domain of HMG-CoA reductase"/>
    <property type="match status" value="1"/>
</dbReference>
<dbReference type="WBParaSite" id="TREG1_3600.1">
    <property type="protein sequence ID" value="TREG1_3600.1"/>
    <property type="gene ID" value="TREG1_3600"/>
</dbReference>
<feature type="transmembrane region" description="Helical" evidence="8">
    <location>
        <begin position="127"/>
        <end position="154"/>
    </location>
</feature>
<accession>A0AA85JJF3</accession>
<dbReference type="GO" id="GO:0005789">
    <property type="term" value="C:endoplasmic reticulum membrane"/>
    <property type="evidence" value="ECO:0007669"/>
    <property type="project" value="TreeGrafter"/>
</dbReference>
<evidence type="ECO:0000256" key="4">
    <source>
        <dbReference type="ARBA" id="ARBA00016920"/>
    </source>
</evidence>
<sequence length="915" mass="100886">MAEESSDIANLKLRGNFGCNVIAACCLLDFNTGEGVHVNCLYLTVFLLSTSIFLVLFSDFNVFLEILKYCSLKVKSKMHEEVEEHSSLSTYLLSNQICIEHILSMLLKSSMLVIGVTSRYPYSLEIIFRFALIEQITYIVLLFVFMPSIARILISLSLQRMNCKKSGKCSIPDQNLSSSTHMHTHNDSCSDVCCCSGHAKRRPVDINMSLVNCNNKKQPNCPHAIHRTAVIIVIIGLIILHVHNLYSEWISSPAEHNSSQHNEEEVLPILIDLSDNGIITGVYHLVFSLFRVKNATLVGYCFVGVLLLYRRIRLHKSLRSELLNLDLPVKSDVLLTDQIEKFPVEQNHLKEKVDNISRRRQTRKRIYCDTKEDGNDDIEMEFVHVLPAVSTNRNDQESTTPGLFIDLDVLTEKIKQGLGHELSDVEILQLISHGRLKTRELESVVPHNPTRAVELRRLDLSVNLLNNNPHVIERIPYKDYDYRLVHGQCCEEVIGYVPIPVGKIGPLLLDGRSHYIPLATTEGCLVASTNRGCRAIFLAGGVKSVVYRDQMTRAPVVYFPSITESVEFIGWIDSEEGFQTLKAAFDKTSAHVNLLSVFASPAGRYVHIRFAARTGDAMGMNMVSKATDSALHCLQKQFSRMQVISLSGNMCTDKKPATINTILGRGKSVIAEARLPANVLAQVLHTNAHRLARLAHAKNWIGSSLAGCSGIMGSNAHAANIIAGMFAATGQDLAQVIDSSACLTQLEVDASDDSLIASVTMPCIEVGTVGGGTRLPAQRACLDLLDLSVDRPTEHLSRLIAGTVLSAELSLLAALDTADLVKAHMHLNRAKTSTTTQVPNNNNNANTMNNNNNNGNGTNDNPDPAAPDHHPVGNCHSDVQTTTGHSAVVGVHEKRFSVKKSDPAMMNSEISHYIM</sequence>
<proteinExistence type="inferred from homology"/>
<dbReference type="AlphaFoldDB" id="A0AA85JJF3"/>